<dbReference type="InterPro" id="IPR015413">
    <property type="entry name" value="Methionyl/Leucyl_tRNA_Synth"/>
</dbReference>
<comment type="similarity">
    <text evidence="7">Belongs to the class-I aminoacyl-tRNA synthetase family. MetG type 2B subfamily.</text>
</comment>
<dbReference type="NCBIfam" id="TIGR00398">
    <property type="entry name" value="metG"/>
    <property type="match status" value="1"/>
</dbReference>
<dbReference type="CDD" id="cd07957">
    <property type="entry name" value="Anticodon_Ia_Met"/>
    <property type="match status" value="1"/>
</dbReference>
<dbReference type="SUPFAM" id="SSF47323">
    <property type="entry name" value="Anticodon-binding domain of a subclass of class I aminoacyl-tRNA synthetases"/>
    <property type="match status" value="1"/>
</dbReference>
<feature type="domain" description="Methionyl/Leucyl tRNA synthetase" evidence="8">
    <location>
        <begin position="7"/>
        <end position="368"/>
    </location>
</feature>
<dbReference type="Gene3D" id="1.10.730.10">
    <property type="entry name" value="Isoleucyl-tRNA Synthetase, Domain 1"/>
    <property type="match status" value="1"/>
</dbReference>
<dbReference type="SUPFAM" id="SSF52374">
    <property type="entry name" value="Nucleotidylyl transferase"/>
    <property type="match status" value="1"/>
</dbReference>
<dbReference type="InterPro" id="IPR009080">
    <property type="entry name" value="tRNAsynth_Ia_anticodon-bd"/>
</dbReference>
<comment type="caution">
    <text evidence="7">Lacks conserved residue(s) required for the propagation of feature annotation.</text>
</comment>
<dbReference type="InterPro" id="IPR014729">
    <property type="entry name" value="Rossmann-like_a/b/a_fold"/>
</dbReference>
<dbReference type="Gene3D" id="2.170.220.10">
    <property type="match status" value="1"/>
</dbReference>
<dbReference type="NCBIfam" id="NF008900">
    <property type="entry name" value="PRK12267.1"/>
    <property type="match status" value="1"/>
</dbReference>
<dbReference type="CDD" id="cd00814">
    <property type="entry name" value="MetRS_core"/>
    <property type="match status" value="1"/>
</dbReference>
<dbReference type="Proteomes" id="UP000595362">
    <property type="component" value="Chromosome"/>
</dbReference>
<dbReference type="InterPro" id="IPR041872">
    <property type="entry name" value="Anticodon_Met"/>
</dbReference>
<evidence type="ECO:0000256" key="2">
    <source>
        <dbReference type="ARBA" id="ARBA00022598"/>
    </source>
</evidence>
<protein>
    <recommendedName>
        <fullName evidence="7">Methionine--tRNA ligase</fullName>
        <ecNumber evidence="7">6.1.1.10</ecNumber>
    </recommendedName>
    <alternativeName>
        <fullName evidence="7">Methionyl-tRNA synthetase</fullName>
        <shortName evidence="7">MetRS</shortName>
    </alternativeName>
</protein>
<organism evidence="10 11">
    <name type="scientific">Micavibrio aeruginosavorus</name>
    <dbReference type="NCBI Taxonomy" id="349221"/>
    <lineage>
        <taxon>Bacteria</taxon>
        <taxon>Pseudomonadati</taxon>
        <taxon>Bdellovibrionota</taxon>
        <taxon>Bdellovibrionia</taxon>
        <taxon>Bdellovibrionales</taxon>
        <taxon>Pseudobdellovibrionaceae</taxon>
        <taxon>Micavibrio</taxon>
    </lineage>
</organism>
<keyword evidence="6 7" id="KW-0030">Aminoacyl-tRNA synthetase</keyword>
<feature type="short sequence motif" description="'HIGH' region" evidence="7">
    <location>
        <begin position="14"/>
        <end position="24"/>
    </location>
</feature>
<evidence type="ECO:0000259" key="8">
    <source>
        <dbReference type="Pfam" id="PF09334"/>
    </source>
</evidence>
<dbReference type="GO" id="GO:0006431">
    <property type="term" value="P:methionyl-tRNA aminoacylation"/>
    <property type="evidence" value="ECO:0007669"/>
    <property type="project" value="UniProtKB-UniRule"/>
</dbReference>
<dbReference type="HAMAP" id="MF_01228">
    <property type="entry name" value="Met_tRNA_synth_type2"/>
    <property type="match status" value="1"/>
</dbReference>
<feature type="domain" description="Methionyl-tRNA synthetase anticodon-binding" evidence="9">
    <location>
        <begin position="379"/>
        <end position="520"/>
    </location>
</feature>
<dbReference type="Pfam" id="PF19303">
    <property type="entry name" value="Anticodon_3"/>
    <property type="match status" value="1"/>
</dbReference>
<keyword evidence="2 7" id="KW-0436">Ligase</keyword>
<dbReference type="InterPro" id="IPR033911">
    <property type="entry name" value="MetRS_core"/>
</dbReference>
<evidence type="ECO:0000256" key="4">
    <source>
        <dbReference type="ARBA" id="ARBA00022840"/>
    </source>
</evidence>
<dbReference type="InterPro" id="IPR023457">
    <property type="entry name" value="Met-tRNA_synth_2"/>
</dbReference>
<comment type="catalytic activity">
    <reaction evidence="7">
        <text>tRNA(Met) + L-methionine + ATP = L-methionyl-tRNA(Met) + AMP + diphosphate</text>
        <dbReference type="Rhea" id="RHEA:13481"/>
        <dbReference type="Rhea" id="RHEA-COMP:9667"/>
        <dbReference type="Rhea" id="RHEA-COMP:9698"/>
        <dbReference type="ChEBI" id="CHEBI:30616"/>
        <dbReference type="ChEBI" id="CHEBI:33019"/>
        <dbReference type="ChEBI" id="CHEBI:57844"/>
        <dbReference type="ChEBI" id="CHEBI:78442"/>
        <dbReference type="ChEBI" id="CHEBI:78530"/>
        <dbReference type="ChEBI" id="CHEBI:456215"/>
        <dbReference type="EC" id="6.1.1.10"/>
    </reaction>
</comment>
<dbReference type="GO" id="GO:0005737">
    <property type="term" value="C:cytoplasm"/>
    <property type="evidence" value="ECO:0007669"/>
    <property type="project" value="UniProtKB-SubCell"/>
</dbReference>
<evidence type="ECO:0000256" key="3">
    <source>
        <dbReference type="ARBA" id="ARBA00022741"/>
    </source>
</evidence>
<dbReference type="Pfam" id="PF09334">
    <property type="entry name" value="tRNA-synt_1g"/>
    <property type="match status" value="1"/>
</dbReference>
<feature type="short sequence motif" description="'KMSKS' region" evidence="7">
    <location>
        <begin position="304"/>
        <end position="308"/>
    </location>
</feature>
<gene>
    <name evidence="7" type="primary">metG</name>
    <name evidence="10" type="ORF">HYS17_07570</name>
</gene>
<keyword evidence="5 7" id="KW-0648">Protein biosynthesis</keyword>
<comment type="function">
    <text evidence="1 7">Is required not only for elongation of protein synthesis but also for the initiation of all mRNA translation through initiator tRNA(fMet) aminoacylation.</text>
</comment>
<evidence type="ECO:0000256" key="1">
    <source>
        <dbReference type="ARBA" id="ARBA00003314"/>
    </source>
</evidence>
<dbReference type="FunFam" id="2.170.220.10:FF:000002">
    <property type="entry name" value="Methionine--tRNA ligase"/>
    <property type="match status" value="1"/>
</dbReference>
<dbReference type="PANTHER" id="PTHR43326">
    <property type="entry name" value="METHIONYL-TRNA SYNTHETASE"/>
    <property type="match status" value="1"/>
</dbReference>
<dbReference type="GO" id="GO:0004825">
    <property type="term" value="F:methionine-tRNA ligase activity"/>
    <property type="evidence" value="ECO:0007669"/>
    <property type="project" value="UniProtKB-UniRule"/>
</dbReference>
<proteinExistence type="inferred from homology"/>
<evidence type="ECO:0000259" key="9">
    <source>
        <dbReference type="Pfam" id="PF19303"/>
    </source>
</evidence>
<name>A0A7T5R0R4_9BACT</name>
<keyword evidence="7" id="KW-0963">Cytoplasm</keyword>
<dbReference type="EMBL" id="CP066681">
    <property type="protein sequence ID" value="QQG35399.1"/>
    <property type="molecule type" value="Genomic_DNA"/>
</dbReference>
<reference evidence="10 11" key="1">
    <citation type="submission" date="2020-07" db="EMBL/GenBank/DDBJ databases">
        <title>Huge and variable diversity of episymbiotic CPR bacteria and DPANN archaea in groundwater ecosystems.</title>
        <authorList>
            <person name="He C.Y."/>
            <person name="Keren R."/>
            <person name="Whittaker M."/>
            <person name="Farag I.F."/>
            <person name="Doudna J."/>
            <person name="Cate J.H.D."/>
            <person name="Banfield J.F."/>
        </authorList>
    </citation>
    <scope>NUCLEOTIDE SEQUENCE [LARGE SCALE GENOMIC DNA]</scope>
    <source>
        <strain evidence="10">NC_groundwater_70_Ag_B-0.1um_54_66</strain>
    </source>
</reference>
<evidence type="ECO:0000256" key="7">
    <source>
        <dbReference type="HAMAP-Rule" id="MF_01228"/>
    </source>
</evidence>
<sequence length="524" mass="59484">MSSKSPYYITTAIAYVNGAPHLGHAYEVILTDVMARFRRLDGHQVFFLTGTDEHGEKVATTAERNNMAPRDFCDKIAAQFVEMDEILNISHDDFIRTTQPRHYAASQAIWNELTKRGDIYLGKYEGWYSVRDEAYFGEDELNTDENGKKVAPSGAEVTWKEEPSYFFRLSAYTEKLLAYYEQHPEFIEPDTRRNEIVSFVRQEGGLKDLSVSRTSFDWGVPVPNDDRHVMYVWLDALTNYITGVGYPDTNSDTFKTFWPADVHVIGKDIIRFHAIYWPAFLMAANLPLPKKIFAHGFINVEGQKMSKSLGNVLSPHDLVNAYGVDQTRYFLMREVPHGQDGNFSHEQAILRLNSDLANSLGNLAQRTLSMIAKNCGEVVPQPDGFTEDDKALLDLAHIRMLPLVRHEYDRFMIHRAIEEIMRVSYEANSYIDRQAPWGLKKTDPQRMNTVLYVLAEVVRCLALIMQPLTPASAARMLEQLAVAENERSFEFISSGHSLKPGVKLPAPQGVFPRMGDAQNQKAAG</sequence>
<evidence type="ECO:0000256" key="5">
    <source>
        <dbReference type="ARBA" id="ARBA00022917"/>
    </source>
</evidence>
<evidence type="ECO:0000313" key="11">
    <source>
        <dbReference type="Proteomes" id="UP000595362"/>
    </source>
</evidence>
<dbReference type="AlphaFoldDB" id="A0A7T5R0R4"/>
<keyword evidence="3 7" id="KW-0547">Nucleotide-binding</keyword>
<evidence type="ECO:0000256" key="6">
    <source>
        <dbReference type="ARBA" id="ARBA00023146"/>
    </source>
</evidence>
<dbReference type="PANTHER" id="PTHR43326:SF1">
    <property type="entry name" value="METHIONINE--TRNA LIGASE, MITOCHONDRIAL"/>
    <property type="match status" value="1"/>
</dbReference>
<accession>A0A7T5R0R4</accession>
<dbReference type="Gene3D" id="3.40.50.620">
    <property type="entry name" value="HUPs"/>
    <property type="match status" value="1"/>
</dbReference>
<comment type="subunit">
    <text evidence="7">Monomer.</text>
</comment>
<keyword evidence="4 7" id="KW-0067">ATP-binding</keyword>
<dbReference type="InterPro" id="IPR014758">
    <property type="entry name" value="Met-tRNA_synth"/>
</dbReference>
<dbReference type="EC" id="6.1.1.10" evidence="7"/>
<dbReference type="PRINTS" id="PR01041">
    <property type="entry name" value="TRNASYNTHMET"/>
</dbReference>
<dbReference type="GO" id="GO:0005524">
    <property type="term" value="F:ATP binding"/>
    <property type="evidence" value="ECO:0007669"/>
    <property type="project" value="UniProtKB-UniRule"/>
</dbReference>
<comment type="subcellular location">
    <subcellularLocation>
        <location evidence="7">Cytoplasm</location>
    </subcellularLocation>
</comment>
<evidence type="ECO:0000313" key="10">
    <source>
        <dbReference type="EMBL" id="QQG35399.1"/>
    </source>
</evidence>